<dbReference type="PANTHER" id="PTHR10150:SF0">
    <property type="entry name" value="DNA REPAIR ENDONUCLEASE XPF"/>
    <property type="match status" value="1"/>
</dbReference>
<reference evidence="4 5" key="2">
    <citation type="submission" date="2018-11" db="EMBL/GenBank/DDBJ databases">
        <authorList>
            <consortium name="Pathogen Informatics"/>
        </authorList>
    </citation>
    <scope>NUCLEOTIDE SEQUENCE [LARGE SCALE GENOMIC DNA]</scope>
</reference>
<reference evidence="6" key="1">
    <citation type="submission" date="2016-06" db="UniProtKB">
        <authorList>
            <consortium name="WormBaseParasite"/>
        </authorList>
    </citation>
    <scope>IDENTIFICATION</scope>
</reference>
<dbReference type="GO" id="GO:0000712">
    <property type="term" value="P:resolution of meiotic recombination intermediates"/>
    <property type="evidence" value="ECO:0007669"/>
    <property type="project" value="TreeGrafter"/>
</dbReference>
<keyword evidence="5" id="KW-1185">Reference proteome</keyword>
<dbReference type="GO" id="GO:0000724">
    <property type="term" value="P:double-strand break repair via homologous recombination"/>
    <property type="evidence" value="ECO:0007669"/>
    <property type="project" value="TreeGrafter"/>
</dbReference>
<dbReference type="AlphaFoldDB" id="A0A183J3R6"/>
<dbReference type="GO" id="GO:0003684">
    <property type="term" value="F:damaged DNA binding"/>
    <property type="evidence" value="ECO:0007669"/>
    <property type="project" value="TreeGrafter"/>
</dbReference>
<organism evidence="6">
    <name type="scientific">Soboliphyme baturini</name>
    <dbReference type="NCBI Taxonomy" id="241478"/>
    <lineage>
        <taxon>Eukaryota</taxon>
        <taxon>Metazoa</taxon>
        <taxon>Ecdysozoa</taxon>
        <taxon>Nematoda</taxon>
        <taxon>Enoplea</taxon>
        <taxon>Dorylaimia</taxon>
        <taxon>Dioctophymatida</taxon>
        <taxon>Dioctophymatoidea</taxon>
        <taxon>Soboliphymatidae</taxon>
        <taxon>Soboliphyme</taxon>
    </lineage>
</organism>
<dbReference type="EMBL" id="UZAM01014190">
    <property type="protein sequence ID" value="VDP32438.1"/>
    <property type="molecule type" value="Genomic_DNA"/>
</dbReference>
<dbReference type="GO" id="GO:0003697">
    <property type="term" value="F:single-stranded DNA binding"/>
    <property type="evidence" value="ECO:0007669"/>
    <property type="project" value="TreeGrafter"/>
</dbReference>
<dbReference type="PANTHER" id="PTHR10150">
    <property type="entry name" value="DNA REPAIR ENDONUCLEASE XPF"/>
    <property type="match status" value="1"/>
</dbReference>
<name>A0A183J3R6_9BILA</name>
<evidence type="ECO:0000313" key="4">
    <source>
        <dbReference type="EMBL" id="VDP32438.1"/>
    </source>
</evidence>
<dbReference type="GO" id="GO:0000110">
    <property type="term" value="C:nucleotide-excision repair factor 1 complex"/>
    <property type="evidence" value="ECO:0007669"/>
    <property type="project" value="TreeGrafter"/>
</dbReference>
<evidence type="ECO:0000313" key="5">
    <source>
        <dbReference type="Proteomes" id="UP000270296"/>
    </source>
</evidence>
<dbReference type="Proteomes" id="UP000270296">
    <property type="component" value="Unassembled WGS sequence"/>
</dbReference>
<evidence type="ECO:0000313" key="6">
    <source>
        <dbReference type="WBParaSite" id="SBAD_0001088001-mRNA-1"/>
    </source>
</evidence>
<proteinExistence type="predicted"/>
<evidence type="ECO:0000256" key="2">
    <source>
        <dbReference type="ARBA" id="ARBA00022801"/>
    </source>
</evidence>
<evidence type="ECO:0000256" key="3">
    <source>
        <dbReference type="ARBA" id="ARBA00023204"/>
    </source>
</evidence>
<gene>
    <name evidence="4" type="ORF">SBAD_LOCUS10513</name>
</gene>
<keyword evidence="3" id="KW-0234">DNA repair</keyword>
<keyword evidence="2" id="KW-0378">Hydrolase</keyword>
<dbReference type="GO" id="GO:1901255">
    <property type="term" value="P:nucleotide-excision repair involved in interstrand cross-link repair"/>
    <property type="evidence" value="ECO:0007669"/>
    <property type="project" value="TreeGrafter"/>
</dbReference>
<keyword evidence="1" id="KW-0227">DNA damage</keyword>
<dbReference type="OrthoDB" id="361020at2759"/>
<sequence>MDCGYLEYEDDFCLMTFSENFLLIASTGLCVERLFLRHLEIYSDPSVLVLVVGTNQQDQDYFCECVRKRGCAEPKRLTGAAGTGDRHLIYLEGGVQFVTTNILVNDLLSERLPTNLVTAVLFYRAHIVVRSALEAFVLRTIRQKNQQCLVKAFSDDPRTFCESFGQLQRAATMLQVEKVRFMPRFQAEVRYANFVPPLFSFQ</sequence>
<accession>A0A183J3R6</accession>
<evidence type="ECO:0000256" key="1">
    <source>
        <dbReference type="ARBA" id="ARBA00022763"/>
    </source>
</evidence>
<dbReference type="GO" id="GO:0000014">
    <property type="term" value="F:single-stranded DNA endodeoxyribonuclease activity"/>
    <property type="evidence" value="ECO:0007669"/>
    <property type="project" value="TreeGrafter"/>
</dbReference>
<protein>
    <submittedName>
        <fullName evidence="6">ERCC4 domain-containing protein</fullName>
    </submittedName>
</protein>
<dbReference type="WBParaSite" id="SBAD_0001088001-mRNA-1">
    <property type="protein sequence ID" value="SBAD_0001088001-mRNA-1"/>
    <property type="gene ID" value="SBAD_0001088001"/>
</dbReference>